<dbReference type="SUPFAM" id="SSF53756">
    <property type="entry name" value="UDP-Glycosyltransferase/glycogen phosphorylase"/>
    <property type="match status" value="1"/>
</dbReference>
<dbReference type="CDD" id="cd03801">
    <property type="entry name" value="GT4_PimA-like"/>
    <property type="match status" value="1"/>
</dbReference>
<evidence type="ECO:0000256" key="2">
    <source>
        <dbReference type="ARBA" id="ARBA00022679"/>
    </source>
</evidence>
<dbReference type="Pfam" id="PF13439">
    <property type="entry name" value="Glyco_transf_4"/>
    <property type="match status" value="1"/>
</dbReference>
<keyword evidence="1" id="KW-0328">Glycosyltransferase</keyword>
<keyword evidence="5" id="KW-1185">Reference proteome</keyword>
<organism evidence="4 5">
    <name type="scientific">Kineosporia mesophila</name>
    <dbReference type="NCBI Taxonomy" id="566012"/>
    <lineage>
        <taxon>Bacteria</taxon>
        <taxon>Bacillati</taxon>
        <taxon>Actinomycetota</taxon>
        <taxon>Actinomycetes</taxon>
        <taxon>Kineosporiales</taxon>
        <taxon>Kineosporiaceae</taxon>
        <taxon>Kineosporia</taxon>
    </lineage>
</organism>
<sequence length="409" mass="43465">MAELFVVPDLPDPIETPERLRVAVVGPSHPFKGGVAAHTTQTAHALAAAGHDVELVSWSRLYPHALYPGEQAVPDGGPDLPPFPNTTRPLRWDRPNSWWSTGKALRDVDLVVIVVVVPVQVPSLLALVRSIRMAARGRRVGAAKPRIVAIAHNVVPHETHPGGEFLIRQMLRSVDGIVVHSAEQARLAHELGLDRRPVVTVPLAPHLPGGLPEPAGRQLAAARPPRSAGDPLRVLTLGMVRDYKGYDLLIEAAKGVPEVTVTVAGEQWGAAGERVRELAADPALADRVNVLPGYVAGVDIPALMASHDVLALPYRHATASQNVLLGHAHGLPVLATGVGTFPDDVHDGVDGLLVPPDDVPALVTALKQLAAPGELDRLRAGLPDIDLAGPWDRYVEALTGVVPVESRQL</sequence>
<dbReference type="RefSeq" id="WP_345718542.1">
    <property type="nucleotide sequence ID" value="NZ_BAAAZO010000001.1"/>
</dbReference>
<evidence type="ECO:0000256" key="1">
    <source>
        <dbReference type="ARBA" id="ARBA00022676"/>
    </source>
</evidence>
<dbReference type="EMBL" id="BAAAZO010000001">
    <property type="protein sequence ID" value="GAA3591475.1"/>
    <property type="molecule type" value="Genomic_DNA"/>
</dbReference>
<comment type="caution">
    <text evidence="4">The sequence shown here is derived from an EMBL/GenBank/DDBJ whole genome shotgun (WGS) entry which is preliminary data.</text>
</comment>
<keyword evidence="2" id="KW-0808">Transferase</keyword>
<dbReference type="Gene3D" id="3.40.50.2000">
    <property type="entry name" value="Glycogen Phosphorylase B"/>
    <property type="match status" value="2"/>
</dbReference>
<dbReference type="PANTHER" id="PTHR12526:SF510">
    <property type="entry name" value="D-INOSITOL 3-PHOSPHATE GLYCOSYLTRANSFERASE"/>
    <property type="match status" value="1"/>
</dbReference>
<reference evidence="5" key="1">
    <citation type="journal article" date="2019" name="Int. J. Syst. Evol. Microbiol.">
        <title>The Global Catalogue of Microorganisms (GCM) 10K type strain sequencing project: providing services to taxonomists for standard genome sequencing and annotation.</title>
        <authorList>
            <consortium name="The Broad Institute Genomics Platform"/>
            <consortium name="The Broad Institute Genome Sequencing Center for Infectious Disease"/>
            <person name="Wu L."/>
            <person name="Ma J."/>
        </authorList>
    </citation>
    <scope>NUCLEOTIDE SEQUENCE [LARGE SCALE GENOMIC DNA]</scope>
    <source>
        <strain evidence="5">JCM 16902</strain>
    </source>
</reference>
<dbReference type="Pfam" id="PF13692">
    <property type="entry name" value="Glyco_trans_1_4"/>
    <property type="match status" value="1"/>
</dbReference>
<name>A0ABP6YV56_9ACTN</name>
<dbReference type="InterPro" id="IPR028098">
    <property type="entry name" value="Glyco_trans_4-like_N"/>
</dbReference>
<evidence type="ECO:0000259" key="3">
    <source>
        <dbReference type="Pfam" id="PF13439"/>
    </source>
</evidence>
<dbReference type="PANTHER" id="PTHR12526">
    <property type="entry name" value="GLYCOSYLTRANSFERASE"/>
    <property type="match status" value="1"/>
</dbReference>
<feature type="domain" description="Glycosyltransferase subfamily 4-like N-terminal" evidence="3">
    <location>
        <begin position="33"/>
        <end position="202"/>
    </location>
</feature>
<accession>A0ABP6YV56</accession>
<proteinExistence type="predicted"/>
<evidence type="ECO:0000313" key="4">
    <source>
        <dbReference type="EMBL" id="GAA3591475.1"/>
    </source>
</evidence>
<dbReference type="Proteomes" id="UP001501074">
    <property type="component" value="Unassembled WGS sequence"/>
</dbReference>
<protein>
    <submittedName>
        <fullName evidence="4">Glycosyltransferase</fullName>
    </submittedName>
</protein>
<gene>
    <name evidence="4" type="ORF">GCM10022223_02510</name>
</gene>
<evidence type="ECO:0000313" key="5">
    <source>
        <dbReference type="Proteomes" id="UP001501074"/>
    </source>
</evidence>